<evidence type="ECO:0000256" key="3">
    <source>
        <dbReference type="ARBA" id="ARBA00023163"/>
    </source>
</evidence>
<keyword evidence="2" id="KW-0805">Transcription regulation</keyword>
<dbReference type="PANTHER" id="PTHR30126:SF22">
    <property type="entry name" value="HTH-TYPE TRANSCRIPTIONAL REGULATOR YHAJ-RELATED"/>
    <property type="match status" value="1"/>
</dbReference>
<evidence type="ECO:0000256" key="2">
    <source>
        <dbReference type="ARBA" id="ARBA00023015"/>
    </source>
</evidence>
<dbReference type="Pfam" id="PF00126">
    <property type="entry name" value="HTH_1"/>
    <property type="match status" value="1"/>
</dbReference>
<keyword evidence="3" id="KW-0804">Transcription</keyword>
<dbReference type="RefSeq" id="WP_020282684.1">
    <property type="nucleotide sequence ID" value="NZ_CGBR01000008.1"/>
</dbReference>
<evidence type="ECO:0000313" key="5">
    <source>
        <dbReference type="EMBL" id="CFQ60150.1"/>
    </source>
</evidence>
<dbReference type="SUPFAM" id="SSF46785">
    <property type="entry name" value="Winged helix' DNA-binding domain"/>
    <property type="match status" value="1"/>
</dbReference>
<dbReference type="PROSITE" id="PS50931">
    <property type="entry name" value="HTH_LYSR"/>
    <property type="match status" value="1"/>
</dbReference>
<dbReference type="GO" id="GO:0000976">
    <property type="term" value="F:transcription cis-regulatory region binding"/>
    <property type="evidence" value="ECO:0007669"/>
    <property type="project" value="TreeGrafter"/>
</dbReference>
<comment type="similarity">
    <text evidence="1">Belongs to the LysR transcriptional regulatory family.</text>
</comment>
<sequence length="288" mass="33021">MFISKNLLVFITTVQEGSLTSAAIKLFSTPPPMSRSIKILEDNLGFKLFSRTTAGLKLTDRGEAFYKDIYPTYARLIDLGTRYKKGKSGTINIGTHQLKSKYAGFLCNYFLDSDNYNIELQENTNDINQLDVVMSIKEIKGYDFDIKLMASCKAILLYASHLNTLPNKDEHLKKLPFIQSNIFSSSCCFKRFFDHLKLSGYSEKILHIDDQDIRNNLIEKGAGLSIAVNGLNTINEIYNISSLYFDNDIDFDINYYIYFKSSVINKEFFINYVHENSPLSWREVNIDS</sequence>
<accession>A0A0H5GHL1</accession>
<gene>
    <name evidence="5" type="primary">tfdR</name>
    <name evidence="5" type="ORF">ERS137941_01601</name>
</gene>
<dbReference type="InterPro" id="IPR000847">
    <property type="entry name" value="LysR_HTH_N"/>
</dbReference>
<evidence type="ECO:0000313" key="6">
    <source>
        <dbReference type="Proteomes" id="UP000048841"/>
    </source>
</evidence>
<dbReference type="EMBL" id="CGBR01000008">
    <property type="protein sequence ID" value="CFQ60150.1"/>
    <property type="molecule type" value="Genomic_DNA"/>
</dbReference>
<dbReference type="PANTHER" id="PTHR30126">
    <property type="entry name" value="HTH-TYPE TRANSCRIPTIONAL REGULATOR"/>
    <property type="match status" value="1"/>
</dbReference>
<dbReference type="InterPro" id="IPR036390">
    <property type="entry name" value="WH_DNA-bd_sf"/>
</dbReference>
<name>A0A0H5GHL1_YEREN</name>
<dbReference type="GO" id="GO:0003700">
    <property type="term" value="F:DNA-binding transcription factor activity"/>
    <property type="evidence" value="ECO:0007669"/>
    <property type="project" value="InterPro"/>
</dbReference>
<proteinExistence type="inferred from homology"/>
<organism evidence="5 6">
    <name type="scientific">Yersinia enterocolitica</name>
    <dbReference type="NCBI Taxonomy" id="630"/>
    <lineage>
        <taxon>Bacteria</taxon>
        <taxon>Pseudomonadati</taxon>
        <taxon>Pseudomonadota</taxon>
        <taxon>Gammaproteobacteria</taxon>
        <taxon>Enterobacterales</taxon>
        <taxon>Yersiniaceae</taxon>
        <taxon>Yersinia</taxon>
    </lineage>
</organism>
<evidence type="ECO:0000259" key="4">
    <source>
        <dbReference type="PROSITE" id="PS50931"/>
    </source>
</evidence>
<reference evidence="5 6" key="1">
    <citation type="submission" date="2015-03" db="EMBL/GenBank/DDBJ databases">
        <authorList>
            <person name="Murphy D."/>
        </authorList>
    </citation>
    <scope>NUCLEOTIDE SEQUENCE [LARGE SCALE GENOMIC DNA]</scope>
    <source>
        <strain evidence="5 6">IP26249</strain>
    </source>
</reference>
<dbReference type="Proteomes" id="UP000048841">
    <property type="component" value="Unassembled WGS sequence"/>
</dbReference>
<dbReference type="InterPro" id="IPR036388">
    <property type="entry name" value="WH-like_DNA-bd_sf"/>
</dbReference>
<protein>
    <submittedName>
        <fullName evidence="5">LysR family transcriptional regulator</fullName>
    </submittedName>
</protein>
<feature type="domain" description="HTH lysR-type" evidence="4">
    <location>
        <begin position="7"/>
        <end position="59"/>
    </location>
</feature>
<dbReference type="AlphaFoldDB" id="A0A0H5GHL1"/>
<dbReference type="Gene3D" id="1.10.10.10">
    <property type="entry name" value="Winged helix-like DNA-binding domain superfamily/Winged helix DNA-binding domain"/>
    <property type="match status" value="1"/>
</dbReference>
<evidence type="ECO:0000256" key="1">
    <source>
        <dbReference type="ARBA" id="ARBA00009437"/>
    </source>
</evidence>